<reference evidence="1 2" key="1">
    <citation type="journal article" date="2019" name="Commun. Biol.">
        <title>The bagworm genome reveals a unique fibroin gene that provides high tensile strength.</title>
        <authorList>
            <person name="Kono N."/>
            <person name="Nakamura H."/>
            <person name="Ohtoshi R."/>
            <person name="Tomita M."/>
            <person name="Numata K."/>
            <person name="Arakawa K."/>
        </authorList>
    </citation>
    <scope>NUCLEOTIDE SEQUENCE [LARGE SCALE GENOMIC DNA]</scope>
</reference>
<protein>
    <submittedName>
        <fullName evidence="1">Uncharacterized protein</fullName>
    </submittedName>
</protein>
<name>A0A4C1SWP8_EUMVA</name>
<evidence type="ECO:0000313" key="1">
    <source>
        <dbReference type="EMBL" id="GBP06376.1"/>
    </source>
</evidence>
<organism evidence="1 2">
    <name type="scientific">Eumeta variegata</name>
    <name type="common">Bagworm moth</name>
    <name type="synonym">Eumeta japonica</name>
    <dbReference type="NCBI Taxonomy" id="151549"/>
    <lineage>
        <taxon>Eukaryota</taxon>
        <taxon>Metazoa</taxon>
        <taxon>Ecdysozoa</taxon>
        <taxon>Arthropoda</taxon>
        <taxon>Hexapoda</taxon>
        <taxon>Insecta</taxon>
        <taxon>Pterygota</taxon>
        <taxon>Neoptera</taxon>
        <taxon>Endopterygota</taxon>
        <taxon>Lepidoptera</taxon>
        <taxon>Glossata</taxon>
        <taxon>Ditrysia</taxon>
        <taxon>Tineoidea</taxon>
        <taxon>Psychidae</taxon>
        <taxon>Oiketicinae</taxon>
        <taxon>Eumeta</taxon>
    </lineage>
</organism>
<evidence type="ECO:0000313" key="2">
    <source>
        <dbReference type="Proteomes" id="UP000299102"/>
    </source>
</evidence>
<accession>A0A4C1SWP8</accession>
<comment type="caution">
    <text evidence="1">The sequence shown here is derived from an EMBL/GenBank/DDBJ whole genome shotgun (WGS) entry which is preliminary data.</text>
</comment>
<dbReference type="Proteomes" id="UP000299102">
    <property type="component" value="Unassembled WGS sequence"/>
</dbReference>
<keyword evidence="2" id="KW-1185">Reference proteome</keyword>
<dbReference type="AlphaFoldDB" id="A0A4C1SWP8"/>
<proteinExistence type="predicted"/>
<sequence>MTLGAAAAYTQSGCILTERKHITCRYASLSCGRSPASSERTGLAFELYSAYPLLSLVLNVQAEDLPSAVVADDMLSPMWAPTSASNGLTCSKARSELSDWA</sequence>
<gene>
    <name evidence="1" type="ORF">EVAR_4532_1</name>
</gene>
<dbReference type="EMBL" id="BGZK01000022">
    <property type="protein sequence ID" value="GBP06376.1"/>
    <property type="molecule type" value="Genomic_DNA"/>
</dbReference>